<feature type="region of interest" description="Disordered" evidence="1">
    <location>
        <begin position="1"/>
        <end position="29"/>
    </location>
</feature>
<dbReference type="AlphaFoldDB" id="A0A238FE89"/>
<evidence type="ECO:0000256" key="1">
    <source>
        <dbReference type="SAM" id="MobiDB-lite"/>
    </source>
</evidence>
<accession>A0A238FE89</accession>
<protein>
    <submittedName>
        <fullName evidence="2">BQ2448_1815 protein</fullName>
    </submittedName>
</protein>
<name>A0A238FE89_9BASI</name>
<keyword evidence="3" id="KW-1185">Reference proteome</keyword>
<dbReference type="Proteomes" id="UP000198372">
    <property type="component" value="Unassembled WGS sequence"/>
</dbReference>
<reference evidence="3" key="1">
    <citation type="submission" date="2016-09" db="EMBL/GenBank/DDBJ databases">
        <authorList>
            <person name="Jeantristanb JTB J.-T."/>
            <person name="Ricardo R."/>
        </authorList>
    </citation>
    <scope>NUCLEOTIDE SEQUENCE [LARGE SCALE GENOMIC DNA]</scope>
</reference>
<organism evidence="2 3">
    <name type="scientific">Microbotryum intermedium</name>
    <dbReference type="NCBI Taxonomy" id="269621"/>
    <lineage>
        <taxon>Eukaryota</taxon>
        <taxon>Fungi</taxon>
        <taxon>Dikarya</taxon>
        <taxon>Basidiomycota</taxon>
        <taxon>Pucciniomycotina</taxon>
        <taxon>Microbotryomycetes</taxon>
        <taxon>Microbotryales</taxon>
        <taxon>Microbotryaceae</taxon>
        <taxon>Microbotryum</taxon>
    </lineage>
</organism>
<proteinExistence type="predicted"/>
<evidence type="ECO:0000313" key="2">
    <source>
        <dbReference type="EMBL" id="SCV70421.1"/>
    </source>
</evidence>
<dbReference type="EMBL" id="FMSP01000005">
    <property type="protein sequence ID" value="SCV70421.1"/>
    <property type="molecule type" value="Genomic_DNA"/>
</dbReference>
<dbReference type="OrthoDB" id="2538842at2759"/>
<evidence type="ECO:0000313" key="3">
    <source>
        <dbReference type="Proteomes" id="UP000198372"/>
    </source>
</evidence>
<gene>
    <name evidence="2" type="ORF">BQ2448_1815</name>
</gene>
<sequence>MLRQGATKPLHDQSPSMLHQRESLPSMDDGTRLKWPTDLTMAQKHQFWLWLNSQWATADEKDVHWKLIFGATPTCVLQWHHSHATSDGCPHCGQRDTFMHFFFECEHSLEYWSLVLQLLRVSLGQADEFQSGTVDSPQIMLGLPRVRGGDRNSRTYSVVRVVLAIAFNKLYLARWHRHKDQIPLPTPYLLAREVHSHLKFRLRRLPDGELLEQLM</sequence>